<dbReference type="Proteomes" id="UP000001861">
    <property type="component" value="Unassembled WGS sequence"/>
</dbReference>
<feature type="compositionally biased region" description="Pro residues" evidence="1">
    <location>
        <begin position="171"/>
        <end position="181"/>
    </location>
</feature>
<comment type="caution">
    <text evidence="2">The sequence shown here is derived from an EMBL/GenBank/DDBJ whole genome shotgun (WGS) entry which is preliminary data.</text>
</comment>
<keyword evidence="3" id="KW-1185">Reference proteome</keyword>
<dbReference type="HOGENOM" id="CLU_1488937_0_0_1"/>
<dbReference type="GeneID" id="9380347"/>
<organism evidence="2 3">
    <name type="scientific">Coprinopsis cinerea (strain Okayama-7 / 130 / ATCC MYA-4618 / FGSC 9003)</name>
    <name type="common">Inky cap fungus</name>
    <name type="synonym">Hormographiella aspergillata</name>
    <dbReference type="NCBI Taxonomy" id="240176"/>
    <lineage>
        <taxon>Eukaryota</taxon>
        <taxon>Fungi</taxon>
        <taxon>Dikarya</taxon>
        <taxon>Basidiomycota</taxon>
        <taxon>Agaricomycotina</taxon>
        <taxon>Agaricomycetes</taxon>
        <taxon>Agaricomycetidae</taxon>
        <taxon>Agaricales</taxon>
        <taxon>Agaricineae</taxon>
        <taxon>Psathyrellaceae</taxon>
        <taxon>Coprinopsis</taxon>
    </lineage>
</organism>
<evidence type="ECO:0000313" key="3">
    <source>
        <dbReference type="Proteomes" id="UP000001861"/>
    </source>
</evidence>
<dbReference type="EMBL" id="AACS02000010">
    <property type="protein sequence ID" value="EFI26933.1"/>
    <property type="molecule type" value="Genomic_DNA"/>
</dbReference>
<sequence length="181" mass="20439">MIPYQRSQIPKQHCQQYPSLQQHHITDTLRATFQPEDSSSPYPRHTSNAELLATLTLDEGHTIPLGTYELENQVQALNILPLSQLAMVAFYRRHLIEARDRALVTFNNATLLIEHYRPVLEMLISQSPYLDEHRRSIIDSELRPYVESCGIDATGGNSNHVDPNRAADSTPTPPGPAHSLH</sequence>
<dbReference type="RefSeq" id="XP_002910427.1">
    <property type="nucleotide sequence ID" value="XM_002910381.1"/>
</dbReference>
<name>D6RQ13_COPC7</name>
<evidence type="ECO:0000313" key="2">
    <source>
        <dbReference type="EMBL" id="EFI26933.1"/>
    </source>
</evidence>
<dbReference type="KEGG" id="cci:CC1G_15334"/>
<reference evidence="2 3" key="1">
    <citation type="journal article" date="2010" name="Proc. Natl. Acad. Sci. U.S.A.">
        <title>Insights into evolution of multicellular fungi from the assembled chromosomes of the mushroom Coprinopsis cinerea (Coprinus cinereus).</title>
        <authorList>
            <person name="Stajich J.E."/>
            <person name="Wilke S.K."/>
            <person name="Ahren D."/>
            <person name="Au C.H."/>
            <person name="Birren B.W."/>
            <person name="Borodovsky M."/>
            <person name="Burns C."/>
            <person name="Canback B."/>
            <person name="Casselton L.A."/>
            <person name="Cheng C.K."/>
            <person name="Deng J."/>
            <person name="Dietrich F.S."/>
            <person name="Fargo D.C."/>
            <person name="Farman M.L."/>
            <person name="Gathman A.C."/>
            <person name="Goldberg J."/>
            <person name="Guigo R."/>
            <person name="Hoegger P.J."/>
            <person name="Hooker J.B."/>
            <person name="Huggins A."/>
            <person name="James T.Y."/>
            <person name="Kamada T."/>
            <person name="Kilaru S."/>
            <person name="Kodira C."/>
            <person name="Kues U."/>
            <person name="Kupfer D."/>
            <person name="Kwan H.S."/>
            <person name="Lomsadze A."/>
            <person name="Li W."/>
            <person name="Lilly W.W."/>
            <person name="Ma L.J."/>
            <person name="Mackey A.J."/>
            <person name="Manning G."/>
            <person name="Martin F."/>
            <person name="Muraguchi H."/>
            <person name="Natvig D.O."/>
            <person name="Palmerini H."/>
            <person name="Ramesh M.A."/>
            <person name="Rehmeyer C.J."/>
            <person name="Roe B.A."/>
            <person name="Shenoy N."/>
            <person name="Stanke M."/>
            <person name="Ter-Hovhannisyan V."/>
            <person name="Tunlid A."/>
            <person name="Velagapudi R."/>
            <person name="Vision T.J."/>
            <person name="Zeng Q."/>
            <person name="Zolan M.E."/>
            <person name="Pukkila P.J."/>
        </authorList>
    </citation>
    <scope>NUCLEOTIDE SEQUENCE [LARGE SCALE GENOMIC DNA]</scope>
    <source>
        <strain evidence="3">Okayama-7 / 130 / ATCC MYA-4618 / FGSC 9003</strain>
    </source>
</reference>
<evidence type="ECO:0000256" key="1">
    <source>
        <dbReference type="SAM" id="MobiDB-lite"/>
    </source>
</evidence>
<gene>
    <name evidence="2" type="ORF">CC1G_15334</name>
</gene>
<accession>D6RQ13</accession>
<dbReference type="InParanoid" id="D6RQ13"/>
<feature type="region of interest" description="Disordered" evidence="1">
    <location>
        <begin position="153"/>
        <end position="181"/>
    </location>
</feature>
<protein>
    <submittedName>
        <fullName evidence="2">Uncharacterized protein</fullName>
    </submittedName>
</protein>
<dbReference type="VEuPathDB" id="FungiDB:CC1G_15334"/>
<dbReference type="AlphaFoldDB" id="D6RQ13"/>
<proteinExistence type="predicted"/>